<gene>
    <name evidence="3" type="ORF">AWC17_21600</name>
</gene>
<name>A0A1X2A2E9_9MYCO</name>
<evidence type="ECO:0000313" key="3">
    <source>
        <dbReference type="EMBL" id="ORW35704.1"/>
    </source>
</evidence>
<feature type="domain" description="DUF305" evidence="2">
    <location>
        <begin position="61"/>
        <end position="222"/>
    </location>
</feature>
<comment type="caution">
    <text evidence="3">The sequence shown here is derived from an EMBL/GenBank/DDBJ whole genome shotgun (WGS) entry which is preliminary data.</text>
</comment>
<dbReference type="InterPro" id="IPR005183">
    <property type="entry name" value="DUF305_CopM-like"/>
</dbReference>
<accession>A0A1X2A2E9</accession>
<proteinExistence type="predicted"/>
<dbReference type="PANTHER" id="PTHR36933:SF1">
    <property type="entry name" value="SLL0788 PROTEIN"/>
    <property type="match status" value="1"/>
</dbReference>
<keyword evidence="4" id="KW-1185">Reference proteome</keyword>
<feature type="compositionally biased region" description="Low complexity" evidence="1">
    <location>
        <begin position="34"/>
        <end position="56"/>
    </location>
</feature>
<evidence type="ECO:0000256" key="1">
    <source>
        <dbReference type="SAM" id="MobiDB-lite"/>
    </source>
</evidence>
<organism evidence="3 4">
    <name type="scientific">Mycobacterium nebraskense</name>
    <dbReference type="NCBI Taxonomy" id="244292"/>
    <lineage>
        <taxon>Bacteria</taxon>
        <taxon>Bacillati</taxon>
        <taxon>Actinomycetota</taxon>
        <taxon>Actinomycetes</taxon>
        <taxon>Mycobacteriales</taxon>
        <taxon>Mycobacteriaceae</taxon>
        <taxon>Mycobacterium</taxon>
    </lineage>
</organism>
<reference evidence="3 4" key="1">
    <citation type="submission" date="2016-01" db="EMBL/GenBank/DDBJ databases">
        <title>The new phylogeny of the genus Mycobacterium.</title>
        <authorList>
            <person name="Tarcisio F."/>
            <person name="Conor M."/>
            <person name="Antonella G."/>
            <person name="Elisabetta G."/>
            <person name="Giulia F.S."/>
            <person name="Sara T."/>
            <person name="Anna F."/>
            <person name="Clotilde B."/>
            <person name="Roberto B."/>
            <person name="Veronica D.S."/>
            <person name="Fabio R."/>
            <person name="Monica P."/>
            <person name="Olivier J."/>
            <person name="Enrico T."/>
            <person name="Nicola S."/>
        </authorList>
    </citation>
    <scope>NUCLEOTIDE SEQUENCE [LARGE SCALE GENOMIC DNA]</scope>
    <source>
        <strain evidence="3 4">DSM 44803</strain>
    </source>
</reference>
<dbReference type="PANTHER" id="PTHR36933">
    <property type="entry name" value="SLL0788 PROTEIN"/>
    <property type="match status" value="1"/>
</dbReference>
<evidence type="ECO:0000259" key="2">
    <source>
        <dbReference type="Pfam" id="PF03713"/>
    </source>
</evidence>
<dbReference type="EMBL" id="LQPH01000003">
    <property type="protein sequence ID" value="ORW35704.1"/>
    <property type="molecule type" value="Genomic_DNA"/>
</dbReference>
<dbReference type="Gene3D" id="1.20.1260.10">
    <property type="match status" value="1"/>
</dbReference>
<dbReference type="Proteomes" id="UP000193781">
    <property type="component" value="Unassembled WGS sequence"/>
</dbReference>
<dbReference type="AlphaFoldDB" id="A0A1X2A2E9"/>
<dbReference type="InterPro" id="IPR012347">
    <property type="entry name" value="Ferritin-like"/>
</dbReference>
<dbReference type="Pfam" id="PF03713">
    <property type="entry name" value="DUF305"/>
    <property type="match status" value="1"/>
</dbReference>
<dbReference type="OrthoDB" id="26872at2"/>
<dbReference type="PROSITE" id="PS51257">
    <property type="entry name" value="PROKAR_LIPOPROTEIN"/>
    <property type="match status" value="1"/>
</dbReference>
<protein>
    <submittedName>
        <fullName evidence="3">DUF305 domain-containing protein</fullName>
    </submittedName>
</protein>
<evidence type="ECO:0000313" key="4">
    <source>
        <dbReference type="Proteomes" id="UP000193781"/>
    </source>
</evidence>
<sequence length="225" mass="23727">MHTLKRERTVVKSAKNLAVGVATVVALTAVGACSNSGTQQSSSSAPAPSTSTPGPAHNHADVTFAQQMIPHHQQAIEMSDIVLGKQGIDPRVVDLARQIKAAQGPEIEQMKGWLSQWQMPTMTPGTTMPGHSEMPSSGPMPSQSMMPGMNDTMSPADMAALQNAQGVDASKLFLSQMIKHHQGAIAMAQNEINTGQDPAAVALAKSIVATQQQQIDTMKQILASL</sequence>
<feature type="region of interest" description="Disordered" evidence="1">
    <location>
        <begin position="34"/>
        <end position="59"/>
    </location>
</feature>